<protein>
    <submittedName>
        <fullName evidence="2">Unplaced genomic scaffold GYMLUscaffold_78, whole genome shotgun sequence</fullName>
    </submittedName>
</protein>
<keyword evidence="3" id="KW-1185">Reference proteome</keyword>
<feature type="region of interest" description="Disordered" evidence="1">
    <location>
        <begin position="285"/>
        <end position="327"/>
    </location>
</feature>
<dbReference type="AlphaFoldDB" id="A0A0D0AT87"/>
<reference evidence="2 3" key="1">
    <citation type="submission" date="2014-04" db="EMBL/GenBank/DDBJ databases">
        <title>Evolutionary Origins and Diversification of the Mycorrhizal Mutualists.</title>
        <authorList>
            <consortium name="DOE Joint Genome Institute"/>
            <consortium name="Mycorrhizal Genomics Consortium"/>
            <person name="Kohler A."/>
            <person name="Kuo A."/>
            <person name="Nagy L.G."/>
            <person name="Floudas D."/>
            <person name="Copeland A."/>
            <person name="Barry K.W."/>
            <person name="Cichocki N."/>
            <person name="Veneault-Fourrey C."/>
            <person name="LaButti K."/>
            <person name="Lindquist E.A."/>
            <person name="Lipzen A."/>
            <person name="Lundell T."/>
            <person name="Morin E."/>
            <person name="Murat C."/>
            <person name="Riley R."/>
            <person name="Ohm R."/>
            <person name="Sun H."/>
            <person name="Tunlid A."/>
            <person name="Henrissat B."/>
            <person name="Grigoriev I.V."/>
            <person name="Hibbett D.S."/>
            <person name="Martin F."/>
        </authorList>
    </citation>
    <scope>NUCLEOTIDE SEQUENCE [LARGE SCALE GENOMIC DNA]</scope>
    <source>
        <strain evidence="2 3">FD-317 M1</strain>
    </source>
</reference>
<name>A0A0D0AT87_9AGAR</name>
<dbReference type="EMBL" id="KN834826">
    <property type="protein sequence ID" value="KIK53660.1"/>
    <property type="molecule type" value="Genomic_DNA"/>
</dbReference>
<evidence type="ECO:0000313" key="2">
    <source>
        <dbReference type="EMBL" id="KIK53660.1"/>
    </source>
</evidence>
<gene>
    <name evidence="2" type="ORF">GYMLUDRAFT_250249</name>
</gene>
<evidence type="ECO:0000313" key="3">
    <source>
        <dbReference type="Proteomes" id="UP000053593"/>
    </source>
</evidence>
<feature type="compositionally biased region" description="Low complexity" evidence="1">
    <location>
        <begin position="304"/>
        <end position="327"/>
    </location>
</feature>
<dbReference type="Proteomes" id="UP000053593">
    <property type="component" value="Unassembled WGS sequence"/>
</dbReference>
<dbReference type="HOGENOM" id="CLU_013812_0_0_1"/>
<feature type="region of interest" description="Disordered" evidence="1">
    <location>
        <begin position="19"/>
        <end position="90"/>
    </location>
</feature>
<feature type="compositionally biased region" description="Gly residues" evidence="1">
    <location>
        <begin position="54"/>
        <end position="74"/>
    </location>
</feature>
<proteinExistence type="predicted"/>
<evidence type="ECO:0000256" key="1">
    <source>
        <dbReference type="SAM" id="MobiDB-lite"/>
    </source>
</evidence>
<accession>A0A0D0AT87</accession>
<feature type="compositionally biased region" description="Polar residues" evidence="1">
    <location>
        <begin position="293"/>
        <end position="303"/>
    </location>
</feature>
<sequence length="327" mass="35556">MYDYSNCACTYRGYRVAGAPGGAPGGPPYAGVTQTGGISDRNSERERGSRNGSFRGGSGGGGPGGLGGPGGPGSPGGPPDDPDNWGSNHDAYWHPANGWVAIPEFDQQKDRLNKEAKLDVKKPDPFDSSDRWKWEPFLLQVRCTFMAKPTVYKNNLDKIGFAVSYLTGAAATHYDNLLKQEEAGIPIPALRTWIDFVKLAWIKQMDNELFATFIIQFQEYAFKTGYNDMALVAMLRGVVTRSLDVTVAAQTHPPQNYPQWVQRFQELDNSIRATNAAHSCGGNSGFGTYNPMAPSNPQNSNLRQGSNSNNPQQAGGQQGRNQGNWTT</sequence>
<organism evidence="2 3">
    <name type="scientific">Collybiopsis luxurians FD-317 M1</name>
    <dbReference type="NCBI Taxonomy" id="944289"/>
    <lineage>
        <taxon>Eukaryota</taxon>
        <taxon>Fungi</taxon>
        <taxon>Dikarya</taxon>
        <taxon>Basidiomycota</taxon>
        <taxon>Agaricomycotina</taxon>
        <taxon>Agaricomycetes</taxon>
        <taxon>Agaricomycetidae</taxon>
        <taxon>Agaricales</taxon>
        <taxon>Marasmiineae</taxon>
        <taxon>Omphalotaceae</taxon>
        <taxon>Collybiopsis</taxon>
        <taxon>Collybiopsis luxurians</taxon>
    </lineage>
</organism>
<dbReference type="OrthoDB" id="3028065at2759"/>